<dbReference type="GO" id="GO:0046872">
    <property type="term" value="F:metal ion binding"/>
    <property type="evidence" value="ECO:0007669"/>
    <property type="project" value="UniProtKB-KW"/>
</dbReference>
<dbReference type="GO" id="GO:0005737">
    <property type="term" value="C:cytoplasm"/>
    <property type="evidence" value="ECO:0007669"/>
    <property type="project" value="TreeGrafter"/>
</dbReference>
<evidence type="ECO:0000256" key="3">
    <source>
        <dbReference type="ARBA" id="ARBA00012057"/>
    </source>
</evidence>
<dbReference type="STRING" id="515619.EUBREC_0755"/>
<dbReference type="KEGG" id="ere:EUBREC_0755"/>
<dbReference type="PIRSF" id="PIRSF018427">
    <property type="entry name" value="Isopntndiph_ism"/>
    <property type="match status" value="1"/>
</dbReference>
<dbReference type="InterPro" id="IPR015797">
    <property type="entry name" value="NUDIX_hydrolase-like_dom_sf"/>
</dbReference>
<keyword evidence="7" id="KW-0464">Manganese</keyword>
<dbReference type="InterPro" id="IPR056375">
    <property type="entry name" value="Idi_bact"/>
</dbReference>
<name>C4ZEM5_AGARV</name>
<evidence type="ECO:0000256" key="7">
    <source>
        <dbReference type="ARBA" id="ARBA00023211"/>
    </source>
</evidence>
<evidence type="ECO:0000256" key="8">
    <source>
        <dbReference type="ARBA" id="ARBA00023229"/>
    </source>
</evidence>
<dbReference type="Pfam" id="PF00293">
    <property type="entry name" value="NUDIX"/>
    <property type="match status" value="1"/>
</dbReference>
<keyword evidence="9 11" id="KW-0413">Isomerase</keyword>
<dbReference type="Gene3D" id="3.90.79.10">
    <property type="entry name" value="Nucleoside Triphosphate Pyrophosphohydrolase"/>
    <property type="match status" value="1"/>
</dbReference>
<dbReference type="GO" id="GO:0004452">
    <property type="term" value="F:isopentenyl-diphosphate delta-isomerase activity"/>
    <property type="evidence" value="ECO:0007669"/>
    <property type="project" value="UniProtKB-EC"/>
</dbReference>
<dbReference type="InterPro" id="IPR011876">
    <property type="entry name" value="IsopentenylPP_isomerase_typ1"/>
</dbReference>
<keyword evidence="6" id="KW-0460">Magnesium</keyword>
<evidence type="ECO:0000256" key="6">
    <source>
        <dbReference type="ARBA" id="ARBA00022842"/>
    </source>
</evidence>
<dbReference type="UniPathway" id="UPA00059">
    <property type="reaction ID" value="UER00104"/>
</dbReference>
<feature type="domain" description="Nudix hydrolase" evidence="10">
    <location>
        <begin position="35"/>
        <end position="191"/>
    </location>
</feature>
<dbReference type="HOGENOM" id="CLU_060552_2_1_9"/>
<evidence type="ECO:0000256" key="9">
    <source>
        <dbReference type="ARBA" id="ARBA00023235"/>
    </source>
</evidence>
<evidence type="ECO:0000313" key="12">
    <source>
        <dbReference type="Proteomes" id="UP000001477"/>
    </source>
</evidence>
<organism evidence="11 12">
    <name type="scientific">Agathobacter rectalis (strain ATCC 33656 / DSM 3377 / JCM 17463 / KCTC 5835 / VPI 0990)</name>
    <name type="common">Eubacterium rectale</name>
    <dbReference type="NCBI Taxonomy" id="515619"/>
    <lineage>
        <taxon>Bacteria</taxon>
        <taxon>Bacillati</taxon>
        <taxon>Bacillota</taxon>
        <taxon>Clostridia</taxon>
        <taxon>Lachnospirales</taxon>
        <taxon>Lachnospiraceae</taxon>
        <taxon>Agathobacter</taxon>
    </lineage>
</organism>
<reference evidence="11 12" key="1">
    <citation type="journal article" date="2009" name="Proc. Natl. Acad. Sci. U.S.A.">
        <title>Characterizing a model human gut microbiota composed of members of its two dominant bacterial phyla.</title>
        <authorList>
            <person name="Mahowald M.A."/>
            <person name="Rey F.E."/>
            <person name="Seedorf H."/>
            <person name="Turnbaugh P.J."/>
            <person name="Fulton R.S."/>
            <person name="Wollam A."/>
            <person name="Shah N."/>
            <person name="Wang C."/>
            <person name="Magrini V."/>
            <person name="Wilson R.K."/>
            <person name="Cantarel B.L."/>
            <person name="Coutinho P.M."/>
            <person name="Henrissat B."/>
            <person name="Crock L.W."/>
            <person name="Russell A."/>
            <person name="Verberkmoes N.C."/>
            <person name="Hettich R.L."/>
            <person name="Gordon J.I."/>
        </authorList>
    </citation>
    <scope>NUCLEOTIDE SEQUENCE [LARGE SCALE GENOMIC DNA]</scope>
    <source>
        <strain evidence="12">ATCC 33656 / DSM 3377 / JCM 17463 / KCTC 5835 / LMG 30912 / VPI 0990</strain>
    </source>
</reference>
<dbReference type="EC" id="5.3.3.2" evidence="3"/>
<evidence type="ECO:0000313" key="11">
    <source>
        <dbReference type="EMBL" id="ACR74541.1"/>
    </source>
</evidence>
<keyword evidence="8" id="KW-0414">Isoprene biosynthesis</keyword>
<comment type="pathway">
    <text evidence="1">Isoprenoid biosynthesis; dimethylallyl diphosphate biosynthesis; dimethylallyl diphosphate from isopentenyl diphosphate: step 1/1.</text>
</comment>
<dbReference type="EMBL" id="CP001107">
    <property type="protein sequence ID" value="ACR74541.1"/>
    <property type="molecule type" value="Genomic_DNA"/>
</dbReference>
<sequence length="217" mass="25233">MTNRGISMNDYIILVNEQDETIGYSEKMDAHKNGKLHRAFSIFIFDWNTKKMLIQKRAFEKYHSGGLWTNACCSHPLKDETMVRCLNTRLAEELGLCTDFNIKAPSDCGLLIHGEDVIYSCGKFSYFASFGEVVENEIDHVFLYSPIKSKIDLTAISFNKQEIEEIKWISIEELKSWMESNPEDFTAWFKSAFELAYIVFCRQAGNIDMFFDNDEYR</sequence>
<dbReference type="GO" id="GO:0050992">
    <property type="term" value="P:dimethylallyl diphosphate biosynthetic process"/>
    <property type="evidence" value="ECO:0007669"/>
    <property type="project" value="UniProtKB-UniPathway"/>
</dbReference>
<dbReference type="SUPFAM" id="SSF55811">
    <property type="entry name" value="Nudix"/>
    <property type="match status" value="1"/>
</dbReference>
<dbReference type="AlphaFoldDB" id="C4ZEM5"/>
<evidence type="ECO:0000256" key="5">
    <source>
        <dbReference type="ARBA" id="ARBA00022723"/>
    </source>
</evidence>
<evidence type="ECO:0000256" key="4">
    <source>
        <dbReference type="ARBA" id="ARBA00022490"/>
    </source>
</evidence>
<protein>
    <recommendedName>
        <fullName evidence="3">isopentenyl-diphosphate Delta-isomerase</fullName>
        <ecNumber evidence="3">5.3.3.2</ecNumber>
    </recommendedName>
</protein>
<evidence type="ECO:0000256" key="1">
    <source>
        <dbReference type="ARBA" id="ARBA00004826"/>
    </source>
</evidence>
<dbReference type="PANTHER" id="PTHR10885">
    <property type="entry name" value="ISOPENTENYL-DIPHOSPHATE DELTA-ISOMERASE"/>
    <property type="match status" value="1"/>
</dbReference>
<dbReference type="GO" id="GO:0009240">
    <property type="term" value="P:isopentenyl diphosphate biosynthetic process"/>
    <property type="evidence" value="ECO:0007669"/>
    <property type="project" value="TreeGrafter"/>
</dbReference>
<evidence type="ECO:0000256" key="2">
    <source>
        <dbReference type="ARBA" id="ARBA00007579"/>
    </source>
</evidence>
<proteinExistence type="inferred from homology"/>
<dbReference type="CDD" id="cd02885">
    <property type="entry name" value="NUDIX_IPP_Isomerase"/>
    <property type="match status" value="1"/>
</dbReference>
<dbReference type="PaxDb" id="515619-EUBREC_0755"/>
<dbReference type="HAMAP" id="MF_00202">
    <property type="entry name" value="Idi"/>
    <property type="match status" value="1"/>
</dbReference>
<dbReference type="PANTHER" id="PTHR10885:SF0">
    <property type="entry name" value="ISOPENTENYL-DIPHOSPHATE DELTA-ISOMERASE"/>
    <property type="match status" value="1"/>
</dbReference>
<keyword evidence="5" id="KW-0479">Metal-binding</keyword>
<keyword evidence="4" id="KW-0963">Cytoplasm</keyword>
<dbReference type="PROSITE" id="PS51462">
    <property type="entry name" value="NUDIX"/>
    <property type="match status" value="1"/>
</dbReference>
<dbReference type="Proteomes" id="UP000001477">
    <property type="component" value="Chromosome"/>
</dbReference>
<gene>
    <name evidence="11" type="ordered locus">EUBREC_0755</name>
</gene>
<accession>C4ZEM5</accession>
<comment type="similarity">
    <text evidence="2">Belongs to the IPP isomerase type 1 family.</text>
</comment>
<dbReference type="InterPro" id="IPR000086">
    <property type="entry name" value="NUDIX_hydrolase_dom"/>
</dbReference>
<evidence type="ECO:0000259" key="10">
    <source>
        <dbReference type="PROSITE" id="PS51462"/>
    </source>
</evidence>